<gene>
    <name evidence="1" type="ORF">QYT958_LOCUS28977</name>
</gene>
<comment type="caution">
    <text evidence="1">The sequence shown here is derived from an EMBL/GenBank/DDBJ whole genome shotgun (WGS) entry which is preliminary data.</text>
</comment>
<reference evidence="1" key="1">
    <citation type="submission" date="2021-02" db="EMBL/GenBank/DDBJ databases">
        <authorList>
            <person name="Nowell W R."/>
        </authorList>
    </citation>
    <scope>NUCLEOTIDE SEQUENCE</scope>
</reference>
<name>A0A821TRH4_9BILA</name>
<evidence type="ECO:0000313" key="1">
    <source>
        <dbReference type="EMBL" id="CAF4875627.1"/>
    </source>
</evidence>
<dbReference type="EMBL" id="CAJOBR010008200">
    <property type="protein sequence ID" value="CAF4875627.1"/>
    <property type="molecule type" value="Genomic_DNA"/>
</dbReference>
<evidence type="ECO:0000313" key="2">
    <source>
        <dbReference type="Proteomes" id="UP000663848"/>
    </source>
</evidence>
<protein>
    <submittedName>
        <fullName evidence="1">Uncharacterized protein</fullName>
    </submittedName>
</protein>
<dbReference type="Proteomes" id="UP000663848">
    <property type="component" value="Unassembled WGS sequence"/>
</dbReference>
<organism evidence="1 2">
    <name type="scientific">Rotaria socialis</name>
    <dbReference type="NCBI Taxonomy" id="392032"/>
    <lineage>
        <taxon>Eukaryota</taxon>
        <taxon>Metazoa</taxon>
        <taxon>Spiralia</taxon>
        <taxon>Gnathifera</taxon>
        <taxon>Rotifera</taxon>
        <taxon>Eurotatoria</taxon>
        <taxon>Bdelloidea</taxon>
        <taxon>Philodinida</taxon>
        <taxon>Philodinidae</taxon>
        <taxon>Rotaria</taxon>
    </lineage>
</organism>
<dbReference type="AlphaFoldDB" id="A0A821TRH4"/>
<accession>A0A821TRH4</accession>
<proteinExistence type="predicted"/>
<sequence length="221" mass="26141">MNLEYCPSYFFEPDFPVWDGHVRLGFFSNQTLMEKGYPLIPHFVCYDKYKCSFLSPTFELNNNYTCIHIHHLNLSYPLDYKDGTMDCLGGTDERTFCHLSYPSDENRRYRCWNDTKCADYSQRCTRCKPFHDVNVFCGKPTNAIRDISEYFQLMQDFYLVVKLPFSPQSSRPFPTRLTSPSVNKPIQNQTFQAKQLKNIDRLDSKQAWFCHQGILIYYGKK</sequence>